<keyword evidence="5" id="KW-0479">Metal-binding</keyword>
<comment type="similarity">
    <text evidence="2">Belongs to the acylphosphatase family.</text>
</comment>
<dbReference type="InterPro" id="IPR055128">
    <property type="entry name" value="HypF_C_2"/>
</dbReference>
<dbReference type="PIRSF" id="PIRSF006256">
    <property type="entry name" value="CMPcnvr_hdrg_mat"/>
    <property type="match status" value="1"/>
</dbReference>
<dbReference type="InterPro" id="IPR006070">
    <property type="entry name" value="Sua5-like_dom"/>
</dbReference>
<proteinExistence type="inferred from homology"/>
<dbReference type="AlphaFoldDB" id="A0AAT9L9J0"/>
<dbReference type="SUPFAM" id="SSF55821">
    <property type="entry name" value="YrdC/RibB"/>
    <property type="match status" value="1"/>
</dbReference>
<dbReference type="PROSITE" id="PS51160">
    <property type="entry name" value="ACYLPHOSPHATASE_3"/>
    <property type="match status" value="1"/>
</dbReference>
<evidence type="ECO:0000256" key="8">
    <source>
        <dbReference type="ARBA" id="ARBA00047645"/>
    </source>
</evidence>
<feature type="active site" evidence="11">
    <location>
        <position position="30"/>
    </location>
</feature>
<dbReference type="Gene3D" id="3.30.420.40">
    <property type="match status" value="1"/>
</dbReference>
<dbReference type="KEGG" id="fcz:IMF26_06275"/>
<dbReference type="SUPFAM" id="SSF54975">
    <property type="entry name" value="Acylphosphatase/BLUF domain-like"/>
    <property type="match status" value="1"/>
</dbReference>
<dbReference type="InterPro" id="IPR017945">
    <property type="entry name" value="DHBP_synth_RibB-like_a/b_dom"/>
</dbReference>
<dbReference type="Pfam" id="PF01300">
    <property type="entry name" value="Sua5_yciO_yrdC"/>
    <property type="match status" value="1"/>
</dbReference>
<evidence type="ECO:0000256" key="5">
    <source>
        <dbReference type="ARBA" id="ARBA00022723"/>
    </source>
</evidence>
<evidence type="ECO:0000256" key="3">
    <source>
        <dbReference type="ARBA" id="ARBA00008097"/>
    </source>
</evidence>
<evidence type="ECO:0000256" key="7">
    <source>
        <dbReference type="ARBA" id="ARBA00022833"/>
    </source>
</evidence>
<organism evidence="14">
    <name type="scientific">Candidatus Fermentithermobacillus carboniphilus</name>
    <dbReference type="NCBI Taxonomy" id="3085328"/>
    <lineage>
        <taxon>Bacteria</taxon>
        <taxon>Bacillati</taxon>
        <taxon>Bacillota</taxon>
        <taxon>Candidatus Fermentithermobacillia</taxon>
        <taxon>Candidatus Fermentithermobacillales</taxon>
        <taxon>Candidatus Fermentithermobacillaceae</taxon>
        <taxon>Candidatus Fermentithermobacillus</taxon>
    </lineage>
</organism>
<dbReference type="PROSITE" id="PS00150">
    <property type="entry name" value="ACYLPHOSPHATASE_1"/>
    <property type="match status" value="1"/>
</dbReference>
<dbReference type="Pfam" id="PF22521">
    <property type="entry name" value="HypF_C_2"/>
    <property type="match status" value="1"/>
</dbReference>
<dbReference type="InterPro" id="IPR004421">
    <property type="entry name" value="Carbamoyltransferase_HypF"/>
</dbReference>
<dbReference type="GO" id="GO:0016874">
    <property type="term" value="F:ligase activity"/>
    <property type="evidence" value="ECO:0007669"/>
    <property type="project" value="UniProtKB-UniRule"/>
</dbReference>
<keyword evidence="7" id="KW-0862">Zinc</keyword>
<comment type="similarity">
    <text evidence="3 10">Belongs to the carbamoyltransferase HypF family.</text>
</comment>
<evidence type="ECO:0000259" key="13">
    <source>
        <dbReference type="PROSITE" id="PS51163"/>
    </source>
</evidence>
<keyword evidence="11" id="KW-0378">Hydrolase</keyword>
<dbReference type="Pfam" id="PF17788">
    <property type="entry name" value="HypF_C"/>
    <property type="match status" value="1"/>
</dbReference>
<dbReference type="InterPro" id="IPR041440">
    <property type="entry name" value="HypF_C"/>
</dbReference>
<dbReference type="NCBIfam" id="TIGR00143">
    <property type="entry name" value="hypF"/>
    <property type="match status" value="1"/>
</dbReference>
<evidence type="ECO:0000256" key="2">
    <source>
        <dbReference type="ARBA" id="ARBA00005614"/>
    </source>
</evidence>
<dbReference type="GO" id="GO:0003725">
    <property type="term" value="F:double-stranded RNA binding"/>
    <property type="evidence" value="ECO:0007669"/>
    <property type="project" value="InterPro"/>
</dbReference>
<dbReference type="Pfam" id="PF07503">
    <property type="entry name" value="zf-HYPF"/>
    <property type="match status" value="2"/>
</dbReference>
<dbReference type="Gene3D" id="3.90.870.50">
    <property type="match status" value="1"/>
</dbReference>
<reference evidence="14" key="2">
    <citation type="journal article" date="2023" name="Biology">
        <title>Prokaryotic Life Associated with Coal-Fire Gas Vents Revealed by Metagenomics.</title>
        <authorList>
            <person name="Kadnikov V.V."/>
            <person name="Mardanov A.V."/>
            <person name="Beletsky A.V."/>
            <person name="Karnachuk O.V."/>
            <person name="Ravin N.V."/>
        </authorList>
    </citation>
    <scope>NUCLEOTIDE SEQUENCE</scope>
    <source>
        <strain evidence="14">Bu02</strain>
    </source>
</reference>
<accession>A0AAT9L9J0</accession>
<dbReference type="PROSITE" id="PS51163">
    <property type="entry name" value="YRDC"/>
    <property type="match status" value="1"/>
</dbReference>
<evidence type="ECO:0000256" key="9">
    <source>
        <dbReference type="ARBA" id="ARBA00048220"/>
    </source>
</evidence>
<dbReference type="GO" id="GO:0051604">
    <property type="term" value="P:protein maturation"/>
    <property type="evidence" value="ECO:0007669"/>
    <property type="project" value="TreeGrafter"/>
</dbReference>
<dbReference type="GO" id="GO:0003998">
    <property type="term" value="F:acylphosphatase activity"/>
    <property type="evidence" value="ECO:0007669"/>
    <property type="project" value="UniProtKB-EC"/>
</dbReference>
<dbReference type="InterPro" id="IPR001792">
    <property type="entry name" value="Acylphosphatase-like_dom"/>
</dbReference>
<feature type="domain" description="Acylphosphatase-like" evidence="12">
    <location>
        <begin position="15"/>
        <end position="102"/>
    </location>
</feature>
<dbReference type="InterPro" id="IPR051060">
    <property type="entry name" value="Carbamoyltrans_HypF-like"/>
</dbReference>
<dbReference type="InterPro" id="IPR011125">
    <property type="entry name" value="Znf_HypF"/>
</dbReference>
<gene>
    <name evidence="14" type="primary">hypF</name>
    <name evidence="14" type="ORF">IMF26_06275</name>
</gene>
<evidence type="ECO:0000256" key="6">
    <source>
        <dbReference type="ARBA" id="ARBA00022771"/>
    </source>
</evidence>
<dbReference type="PANTHER" id="PTHR42959:SF1">
    <property type="entry name" value="CARBAMOYLTRANSFERASE HYPF"/>
    <property type="match status" value="1"/>
</dbReference>
<name>A0AAT9L9J0_9FIRM</name>
<reference evidence="14" key="1">
    <citation type="submission" date="2020-10" db="EMBL/GenBank/DDBJ databases">
        <authorList>
            <person name="Kadnikov V."/>
            <person name="Beletsky A.V."/>
            <person name="Mardanov A.V."/>
            <person name="Karnachuk O.V."/>
            <person name="Ravin N.V."/>
        </authorList>
    </citation>
    <scope>NUCLEOTIDE SEQUENCE</scope>
    <source>
        <strain evidence="14">Bu02</strain>
    </source>
</reference>
<dbReference type="InterPro" id="IPR017968">
    <property type="entry name" value="Acylphosphatase_CS"/>
</dbReference>
<evidence type="ECO:0000259" key="12">
    <source>
        <dbReference type="PROSITE" id="PS51160"/>
    </source>
</evidence>
<comment type="catalytic activity">
    <reaction evidence="8 11">
        <text>an acyl phosphate + H2O = a carboxylate + phosphate + H(+)</text>
        <dbReference type="Rhea" id="RHEA:14965"/>
        <dbReference type="ChEBI" id="CHEBI:15377"/>
        <dbReference type="ChEBI" id="CHEBI:15378"/>
        <dbReference type="ChEBI" id="CHEBI:29067"/>
        <dbReference type="ChEBI" id="CHEBI:43474"/>
        <dbReference type="ChEBI" id="CHEBI:59918"/>
        <dbReference type="EC" id="3.6.1.7"/>
    </reaction>
</comment>
<feature type="domain" description="YrdC-like" evidence="13">
    <location>
        <begin position="219"/>
        <end position="409"/>
    </location>
</feature>
<evidence type="ECO:0000256" key="1">
    <source>
        <dbReference type="ARBA" id="ARBA00004711"/>
    </source>
</evidence>
<keyword evidence="4" id="KW-0436">Ligase</keyword>
<dbReference type="Gene3D" id="3.30.420.360">
    <property type="match status" value="1"/>
</dbReference>
<keyword evidence="6" id="KW-0863">Zinc-finger</keyword>
<dbReference type="Pfam" id="PF00708">
    <property type="entry name" value="Acylphosphatase"/>
    <property type="match status" value="1"/>
</dbReference>
<dbReference type="Gene3D" id="3.30.110.120">
    <property type="match status" value="1"/>
</dbReference>
<evidence type="ECO:0000256" key="11">
    <source>
        <dbReference type="PROSITE-ProRule" id="PRU00520"/>
    </source>
</evidence>
<comment type="catalytic activity">
    <reaction evidence="9">
        <text>C-terminal L-cysteinyl-[HypE protein] + carbamoyl phosphate + ATP + H2O = C-terminal S-carboxamide-L-cysteinyl-[HypE protein] + AMP + phosphate + diphosphate + H(+)</text>
        <dbReference type="Rhea" id="RHEA:55636"/>
        <dbReference type="Rhea" id="RHEA-COMP:14247"/>
        <dbReference type="Rhea" id="RHEA-COMP:14392"/>
        <dbReference type="ChEBI" id="CHEBI:15377"/>
        <dbReference type="ChEBI" id="CHEBI:15378"/>
        <dbReference type="ChEBI" id="CHEBI:30616"/>
        <dbReference type="ChEBI" id="CHEBI:33019"/>
        <dbReference type="ChEBI" id="CHEBI:43474"/>
        <dbReference type="ChEBI" id="CHEBI:58228"/>
        <dbReference type="ChEBI" id="CHEBI:76913"/>
        <dbReference type="ChEBI" id="CHEBI:139126"/>
        <dbReference type="ChEBI" id="CHEBI:456215"/>
    </reaction>
</comment>
<comment type="pathway">
    <text evidence="1">Protein modification; [NiFe] hydrogenase maturation.</text>
</comment>
<dbReference type="InterPro" id="IPR036046">
    <property type="entry name" value="Acylphosphatase-like_dom_sf"/>
</dbReference>
<dbReference type="PANTHER" id="PTHR42959">
    <property type="entry name" value="CARBAMOYLTRANSFERASE"/>
    <property type="match status" value="1"/>
</dbReference>
<evidence type="ECO:0000313" key="14">
    <source>
        <dbReference type="EMBL" id="QUL97726.1"/>
    </source>
</evidence>
<dbReference type="GO" id="GO:0008270">
    <property type="term" value="F:zinc ion binding"/>
    <property type="evidence" value="ECO:0007669"/>
    <property type="project" value="UniProtKB-KW"/>
</dbReference>
<protein>
    <recommendedName>
        <fullName evidence="10">Carbamoyltransferase</fullName>
        <ecNumber evidence="10">6.2.-.-</ecNumber>
    </recommendedName>
</protein>
<dbReference type="GO" id="GO:0016743">
    <property type="term" value="F:carboxyl- or carbamoyltransferase activity"/>
    <property type="evidence" value="ECO:0007669"/>
    <property type="project" value="UniProtKB-UniRule"/>
</dbReference>
<dbReference type="EC" id="6.2.-.-" evidence="10"/>
<evidence type="ECO:0000256" key="4">
    <source>
        <dbReference type="ARBA" id="ARBA00022598"/>
    </source>
</evidence>
<sequence>MDEILATGEREDIIRVAITVTGVVQGVGFRPFVFKAAQRFGISGFVRNEGGRVFIDASGRPADVGRFIREIKINPPPLSRVERLEVRLEKTKIEYKGFSVVESRGVPGEGPGIPPDSALCEKCRRELLDPGDRRYRYPFINCTDCGPRFTIVESSPYDRSRTSMREFEMCPECKAEYSDPSTRRFHAEPNACWVCGPAASYLDREEVAGVRDDPAPEPGSWLPRAQRALSHGKILAIKGVGGYHLACDATNRLAVETLRKRKGRPAKPFAVMLKDIQTVRKWFYLDPKEEELLISAAAPIVILRAKENCPLAKEVAPGLFHYGVMLPYSPLHLLLFAESESGTGLEALIMTSGNPSGFPLVFQDEEALEELGEIVDGFVTHNRRIVRPCDDSVVRVVDGEPLFYRRSRGYVPGEIPVPFKSQLHVLGAGGEGKNTFCILSQGSARLSQHVGDLYSEECLTRYAILLKDFTQLYGFEPEILAVDAHPDYAVSKTAQRIYPSLPVYRVQHHHAHMAAVMGEHGLIGAVTGVILDGTGYGTDGGIWGGEILYGGYGGFERSFHLSYVRMPGGERAILEPWRMALSYLKKCFGEDVLAVALKLLPGVEEKVRALLPTLEWEGYPVTSSAGRLFDAVSALTGISLRSTYDGESAGLLGEAALKAYTGTRWTENPETVLESILKKVHFSFEWKSVREFYTGEKEREGRNPVDEIETSFLIRDVVDGVMSGKPKELIALEFHRDLAGLLALYACRVCKERGTQDVVLSGGVFQNPLLLKFMIIFLRHLGLQPLWPHLLPPNDGGISYGQALVAAYSRGPTVGLASHPA</sequence>
<feature type="active site" evidence="11">
    <location>
        <position position="48"/>
    </location>
</feature>
<evidence type="ECO:0000256" key="10">
    <source>
        <dbReference type="PIRNR" id="PIRNR006256"/>
    </source>
</evidence>
<dbReference type="EMBL" id="CP062796">
    <property type="protein sequence ID" value="QUL97726.1"/>
    <property type="molecule type" value="Genomic_DNA"/>
</dbReference>